<evidence type="ECO:0000313" key="8">
    <source>
        <dbReference type="EMBL" id="MFD2920656.1"/>
    </source>
</evidence>
<feature type="domain" description="Rhodanese" evidence="6">
    <location>
        <begin position="46"/>
        <end position="131"/>
    </location>
</feature>
<keyword evidence="1" id="KW-0813">Transport</keyword>
<dbReference type="CDD" id="cd00158">
    <property type="entry name" value="RHOD"/>
    <property type="match status" value="1"/>
</dbReference>
<dbReference type="PANTHER" id="PTHR45663:SF11">
    <property type="entry name" value="GEO12009P1"/>
    <property type="match status" value="1"/>
</dbReference>
<protein>
    <submittedName>
        <fullName evidence="8">Thioredoxin domain-containing protein</fullName>
    </submittedName>
</protein>
<dbReference type="PROSITE" id="PS51352">
    <property type="entry name" value="THIOREDOXIN_2"/>
    <property type="match status" value="1"/>
</dbReference>
<gene>
    <name evidence="8" type="ORF">ACFS6H_13090</name>
</gene>
<keyword evidence="9" id="KW-1185">Reference proteome</keyword>
<evidence type="ECO:0000256" key="3">
    <source>
        <dbReference type="ARBA" id="ARBA00023157"/>
    </source>
</evidence>
<keyword evidence="4" id="KW-0676">Redox-active center</keyword>
<dbReference type="InterPro" id="IPR036249">
    <property type="entry name" value="Thioredoxin-like_sf"/>
</dbReference>
<keyword evidence="2" id="KW-0249">Electron transport</keyword>
<feature type="signal peptide" evidence="5">
    <location>
        <begin position="1"/>
        <end position="22"/>
    </location>
</feature>
<keyword evidence="5" id="KW-0732">Signal</keyword>
<dbReference type="Gene3D" id="3.40.250.10">
    <property type="entry name" value="Rhodanese-like domain"/>
    <property type="match status" value="1"/>
</dbReference>
<dbReference type="RefSeq" id="WP_386099432.1">
    <property type="nucleotide sequence ID" value="NZ_JBHUOZ010000003.1"/>
</dbReference>
<evidence type="ECO:0000259" key="7">
    <source>
        <dbReference type="PROSITE" id="PS51352"/>
    </source>
</evidence>
<keyword evidence="3" id="KW-1015">Disulfide bond</keyword>
<dbReference type="PROSITE" id="PS50206">
    <property type="entry name" value="RHODANESE_3"/>
    <property type="match status" value="1"/>
</dbReference>
<evidence type="ECO:0000256" key="5">
    <source>
        <dbReference type="SAM" id="SignalP"/>
    </source>
</evidence>
<feature type="chain" id="PRO_5046637406" evidence="5">
    <location>
        <begin position="23"/>
        <end position="238"/>
    </location>
</feature>
<evidence type="ECO:0000256" key="1">
    <source>
        <dbReference type="ARBA" id="ARBA00022448"/>
    </source>
</evidence>
<dbReference type="PROSITE" id="PS00194">
    <property type="entry name" value="THIOREDOXIN_1"/>
    <property type="match status" value="1"/>
</dbReference>
<dbReference type="InterPro" id="IPR017937">
    <property type="entry name" value="Thioredoxin_CS"/>
</dbReference>
<dbReference type="Pfam" id="PF00581">
    <property type="entry name" value="Rhodanese"/>
    <property type="match status" value="1"/>
</dbReference>
<organism evidence="8 9">
    <name type="scientific">Terrimonas rubra</name>
    <dbReference type="NCBI Taxonomy" id="1035890"/>
    <lineage>
        <taxon>Bacteria</taxon>
        <taxon>Pseudomonadati</taxon>
        <taxon>Bacteroidota</taxon>
        <taxon>Chitinophagia</taxon>
        <taxon>Chitinophagales</taxon>
        <taxon>Chitinophagaceae</taxon>
        <taxon>Terrimonas</taxon>
    </lineage>
</organism>
<dbReference type="Proteomes" id="UP001597511">
    <property type="component" value="Unassembled WGS sequence"/>
</dbReference>
<dbReference type="Gene3D" id="3.40.30.10">
    <property type="entry name" value="Glutaredoxin"/>
    <property type="match status" value="1"/>
</dbReference>
<dbReference type="SUPFAM" id="SSF52821">
    <property type="entry name" value="Rhodanese/Cell cycle control phosphatase"/>
    <property type="match status" value="1"/>
</dbReference>
<dbReference type="InterPro" id="IPR001763">
    <property type="entry name" value="Rhodanese-like_dom"/>
</dbReference>
<accession>A0ABW6A7Q3</accession>
<evidence type="ECO:0000313" key="9">
    <source>
        <dbReference type="Proteomes" id="UP001597511"/>
    </source>
</evidence>
<proteinExistence type="predicted"/>
<dbReference type="PANTHER" id="PTHR45663">
    <property type="entry name" value="GEO12009P1"/>
    <property type="match status" value="1"/>
</dbReference>
<dbReference type="SMART" id="SM00450">
    <property type="entry name" value="RHOD"/>
    <property type="match status" value="1"/>
</dbReference>
<dbReference type="SUPFAM" id="SSF52833">
    <property type="entry name" value="Thioredoxin-like"/>
    <property type="match status" value="1"/>
</dbReference>
<comment type="caution">
    <text evidence="8">The sequence shown here is derived from an EMBL/GenBank/DDBJ whole genome shotgun (WGS) entry which is preliminary data.</text>
</comment>
<sequence length="238" mass="26377">MKILFRLFPVLIFLLVHQFVAAQQNKTVQLTAADFKQHVDTAVKKTILDVRTPEEFATGYISGASNINVNDKSFKDRVAGLDKTAPVYVYCKGGLRSAAAAATLEELGFTQVYDLKGGIMAWTNQELPLTATTVTVADAYSIQQFDSLLAANTKVLVDFYADWCLPCKKMEPGLRKLQQAYEGKVTVIRINVDEAKTLAKKLNLEELPVLITYASGKEVKRLTGYQTDATMKKMIKAL</sequence>
<evidence type="ECO:0000256" key="4">
    <source>
        <dbReference type="ARBA" id="ARBA00023284"/>
    </source>
</evidence>
<dbReference type="EMBL" id="JBHUOZ010000003">
    <property type="protein sequence ID" value="MFD2920656.1"/>
    <property type="molecule type" value="Genomic_DNA"/>
</dbReference>
<evidence type="ECO:0000259" key="6">
    <source>
        <dbReference type="PROSITE" id="PS50206"/>
    </source>
</evidence>
<dbReference type="Pfam" id="PF00085">
    <property type="entry name" value="Thioredoxin"/>
    <property type="match status" value="1"/>
</dbReference>
<feature type="domain" description="Thioredoxin" evidence="7">
    <location>
        <begin position="125"/>
        <end position="238"/>
    </location>
</feature>
<dbReference type="CDD" id="cd02947">
    <property type="entry name" value="TRX_family"/>
    <property type="match status" value="1"/>
</dbReference>
<evidence type="ECO:0000256" key="2">
    <source>
        <dbReference type="ARBA" id="ARBA00022982"/>
    </source>
</evidence>
<dbReference type="InterPro" id="IPR036873">
    <property type="entry name" value="Rhodanese-like_dom_sf"/>
</dbReference>
<dbReference type="InterPro" id="IPR013766">
    <property type="entry name" value="Thioredoxin_domain"/>
</dbReference>
<reference evidence="9" key="1">
    <citation type="journal article" date="2019" name="Int. J. Syst. Evol. Microbiol.">
        <title>The Global Catalogue of Microorganisms (GCM) 10K type strain sequencing project: providing services to taxonomists for standard genome sequencing and annotation.</title>
        <authorList>
            <consortium name="The Broad Institute Genomics Platform"/>
            <consortium name="The Broad Institute Genome Sequencing Center for Infectious Disease"/>
            <person name="Wu L."/>
            <person name="Ma J."/>
        </authorList>
    </citation>
    <scope>NUCLEOTIDE SEQUENCE [LARGE SCALE GENOMIC DNA]</scope>
    <source>
        <strain evidence="9">KCTC 23299</strain>
    </source>
</reference>
<name>A0ABW6A7Q3_9BACT</name>